<dbReference type="InterPro" id="IPR008962">
    <property type="entry name" value="PapD-like_sf"/>
</dbReference>
<keyword evidence="5" id="KW-0143">Chaperone</keyword>
<sequence>MNKVFFYLLLCVVSTAHSAINLGQTRVIYNENDKAAMFDVNNNTDKPYMVQTWLDKGNPDETPANLPMIITPPILKLDGHKSAVLRAIYQGNGLPHDVESVLWINVQEIPTIENEENTLQLAQRIRIKLFYRPTGLNLTLPEAVEKLQWQCHGNTLRAVNPTPLHISLTQLHINGQNVDADMVNPHGERTFTLSQQKVSHIDFNWVDDYGGTNAVNNVPISCY</sequence>
<dbReference type="SUPFAM" id="SSF49354">
    <property type="entry name" value="PapD-like"/>
    <property type="match status" value="1"/>
</dbReference>
<evidence type="ECO:0000313" key="10">
    <source>
        <dbReference type="EMBL" id="KPR56056.1"/>
    </source>
</evidence>
<dbReference type="Pfam" id="PF00345">
    <property type="entry name" value="PapD_N"/>
    <property type="match status" value="1"/>
</dbReference>
<dbReference type="GO" id="GO:0030288">
    <property type="term" value="C:outer membrane-bounded periplasmic space"/>
    <property type="evidence" value="ECO:0007669"/>
    <property type="project" value="InterPro"/>
</dbReference>
<dbReference type="InterPro" id="IPR013783">
    <property type="entry name" value="Ig-like_fold"/>
</dbReference>
<protein>
    <submittedName>
        <fullName evidence="9">Molecular chaperone</fullName>
    </submittedName>
    <submittedName>
        <fullName evidence="10">Pili assembly chaperone</fullName>
    </submittedName>
</protein>
<evidence type="ECO:0000256" key="1">
    <source>
        <dbReference type="ARBA" id="ARBA00004418"/>
    </source>
</evidence>
<keyword evidence="4" id="KW-0574">Periplasm</keyword>
<dbReference type="EMBL" id="LJEB01000032">
    <property type="protein sequence ID" value="KPR56056.1"/>
    <property type="molecule type" value="Genomic_DNA"/>
</dbReference>
<name>A0A0P8I6F2_CITFR</name>
<dbReference type="AlphaFoldDB" id="A0A0P8I6F2"/>
<dbReference type="Gene3D" id="2.60.40.10">
    <property type="entry name" value="Immunoglobulins"/>
    <property type="match status" value="2"/>
</dbReference>
<dbReference type="Proteomes" id="UP000855471">
    <property type="component" value="Unassembled WGS sequence"/>
</dbReference>
<evidence type="ECO:0000313" key="9">
    <source>
        <dbReference type="EMBL" id="HAT3900277.1"/>
    </source>
</evidence>
<comment type="subcellular location">
    <subcellularLocation>
        <location evidence="1">Periplasm</location>
    </subcellularLocation>
</comment>
<dbReference type="RefSeq" id="WP_057063422.1">
    <property type="nucleotide sequence ID" value="NZ_CABDWZ010000001.1"/>
</dbReference>
<dbReference type="InterPro" id="IPR016147">
    <property type="entry name" value="Pili_assmbl_chaperone_N"/>
</dbReference>
<feature type="chain" id="PRO_5041043154" evidence="6">
    <location>
        <begin position="19"/>
        <end position="223"/>
    </location>
</feature>
<feature type="domain" description="Pili assembly chaperone N-terminal" evidence="7">
    <location>
        <begin position="20"/>
        <end position="136"/>
    </location>
</feature>
<reference evidence="9" key="4">
    <citation type="submission" date="2020-09" db="EMBL/GenBank/DDBJ databases">
        <authorList>
            <consortium name="NCBI Pathogen Detection Project"/>
        </authorList>
    </citation>
    <scope>NUCLEOTIDE SEQUENCE</scope>
    <source>
        <strain evidence="9">O50</strain>
    </source>
</reference>
<dbReference type="Pfam" id="PF02753">
    <property type="entry name" value="PapD_C"/>
    <property type="match status" value="1"/>
</dbReference>
<accession>A0A0P8I6F2</accession>
<proteinExistence type="inferred from homology"/>
<dbReference type="PANTHER" id="PTHR30251">
    <property type="entry name" value="PILUS ASSEMBLY CHAPERONE"/>
    <property type="match status" value="1"/>
</dbReference>
<evidence type="ECO:0000313" key="11">
    <source>
        <dbReference type="Proteomes" id="UP000050520"/>
    </source>
</evidence>
<organism evidence="9">
    <name type="scientific">Citrobacter freundii</name>
    <dbReference type="NCBI Taxonomy" id="546"/>
    <lineage>
        <taxon>Bacteria</taxon>
        <taxon>Pseudomonadati</taxon>
        <taxon>Pseudomonadota</taxon>
        <taxon>Gammaproteobacteria</taxon>
        <taxon>Enterobacterales</taxon>
        <taxon>Enterobacteriaceae</taxon>
        <taxon>Citrobacter</taxon>
        <taxon>Citrobacter freundii complex</taxon>
    </lineage>
</organism>
<evidence type="ECO:0000259" key="7">
    <source>
        <dbReference type="Pfam" id="PF00345"/>
    </source>
</evidence>
<evidence type="ECO:0000256" key="2">
    <source>
        <dbReference type="ARBA" id="ARBA00007399"/>
    </source>
</evidence>
<dbReference type="GO" id="GO:0071555">
    <property type="term" value="P:cell wall organization"/>
    <property type="evidence" value="ECO:0007669"/>
    <property type="project" value="InterPro"/>
</dbReference>
<dbReference type="SUPFAM" id="SSF49584">
    <property type="entry name" value="Periplasmic chaperone C-domain"/>
    <property type="match status" value="1"/>
</dbReference>
<evidence type="ECO:0000256" key="5">
    <source>
        <dbReference type="ARBA" id="ARBA00023186"/>
    </source>
</evidence>
<evidence type="ECO:0000259" key="8">
    <source>
        <dbReference type="Pfam" id="PF02753"/>
    </source>
</evidence>
<keyword evidence="3 6" id="KW-0732">Signal</keyword>
<evidence type="ECO:0000256" key="6">
    <source>
        <dbReference type="SAM" id="SignalP"/>
    </source>
</evidence>
<comment type="caution">
    <text evidence="9">The sequence shown here is derived from an EMBL/GenBank/DDBJ whole genome shotgun (WGS) entry which is preliminary data.</text>
</comment>
<dbReference type="InterPro" id="IPR036316">
    <property type="entry name" value="Pili_assmbl_chap_C_dom_sf"/>
</dbReference>
<dbReference type="InterPro" id="IPR016148">
    <property type="entry name" value="Pili_assmbl_chaperone_C"/>
</dbReference>
<evidence type="ECO:0000256" key="3">
    <source>
        <dbReference type="ARBA" id="ARBA00022729"/>
    </source>
</evidence>
<dbReference type="EMBL" id="DACSXJ010000051">
    <property type="protein sequence ID" value="HAT3900277.1"/>
    <property type="molecule type" value="Genomic_DNA"/>
</dbReference>
<dbReference type="PRINTS" id="PR00969">
    <property type="entry name" value="CHAPERONPILI"/>
</dbReference>
<evidence type="ECO:0000256" key="4">
    <source>
        <dbReference type="ARBA" id="ARBA00022764"/>
    </source>
</evidence>
<reference evidence="10 11" key="2">
    <citation type="journal article" date="2017" name="PLoS ONE">
        <title>Genomic and phenotypic characterisation of fluoroquinolone resistance mechanisms in Enterobacteriaceae in Durban, South Africa.</title>
        <authorList>
            <person name="Osei Sekyere J."/>
            <person name="Amoako D.G."/>
        </authorList>
    </citation>
    <scope>NUCLEOTIDE SEQUENCE [LARGE SCALE GENOMIC DNA]</scope>
    <source>
        <strain evidence="10 11">ST62:944112508</strain>
    </source>
</reference>
<reference evidence="9" key="3">
    <citation type="journal article" date="2018" name="Genome Biol.">
        <title>SKESA: strategic k-mer extension for scrupulous assemblies.</title>
        <authorList>
            <person name="Souvorov A."/>
            <person name="Agarwala R."/>
            <person name="Lipman D.J."/>
        </authorList>
    </citation>
    <scope>NUCLEOTIDE SEQUENCE</scope>
    <source>
        <strain evidence="9">O50</strain>
    </source>
</reference>
<comment type="similarity">
    <text evidence="2">Belongs to the periplasmic pilus chaperone family.</text>
</comment>
<dbReference type="Proteomes" id="UP000050520">
    <property type="component" value="Unassembled WGS sequence"/>
</dbReference>
<dbReference type="InterPro" id="IPR050643">
    <property type="entry name" value="Periplasmic_pilus_chap"/>
</dbReference>
<dbReference type="InterPro" id="IPR001829">
    <property type="entry name" value="Pili_assmbl_chaperone_bac"/>
</dbReference>
<reference evidence="11" key="1">
    <citation type="submission" date="2015-09" db="EMBL/GenBank/DDBJ databases">
        <title>Prevalence of NDMs in South Africa.</title>
        <authorList>
            <person name="Osei Sekyere J."/>
            <person name="Govinden U."/>
            <person name="Essack S."/>
            <person name="Haldorsen B."/>
            <person name="Samuelsen O."/>
            <person name="Aasnaes B."/>
            <person name="Sundsfjord A."/>
        </authorList>
    </citation>
    <scope>NUCLEOTIDE SEQUENCE [LARGE SCALE GENOMIC DNA]</scope>
    <source>
        <strain evidence="11">ST62:944112508</strain>
    </source>
</reference>
<feature type="domain" description="Pili assembly chaperone C-terminal" evidence="8">
    <location>
        <begin position="159"/>
        <end position="213"/>
    </location>
</feature>
<feature type="signal peptide" evidence="6">
    <location>
        <begin position="1"/>
        <end position="18"/>
    </location>
</feature>
<dbReference type="PANTHER" id="PTHR30251:SF2">
    <property type="entry name" value="FIMBRIAL CHAPERONE YADV-RELATED"/>
    <property type="match status" value="1"/>
</dbReference>
<gene>
    <name evidence="10" type="ORF">AN672_08200</name>
    <name evidence="9" type="ORF">I9Y29_004770</name>
</gene>